<evidence type="ECO:0000313" key="1">
    <source>
        <dbReference type="EMBL" id="GFY14038.1"/>
    </source>
</evidence>
<comment type="caution">
    <text evidence="1">The sequence shown here is derived from an EMBL/GenBank/DDBJ whole genome shotgun (WGS) entry which is preliminary data.</text>
</comment>
<dbReference type="AlphaFoldDB" id="A0A8X6SMA7"/>
<dbReference type="PANTHER" id="PTHR47326:SF1">
    <property type="entry name" value="HTH PSQ-TYPE DOMAIN-CONTAINING PROTEIN"/>
    <property type="match status" value="1"/>
</dbReference>
<dbReference type="GO" id="GO:0003676">
    <property type="term" value="F:nucleic acid binding"/>
    <property type="evidence" value="ECO:0007669"/>
    <property type="project" value="InterPro"/>
</dbReference>
<gene>
    <name evidence="1" type="primary">AVEN_25625_1</name>
    <name evidence="1" type="ORF">TNCV_1296991</name>
</gene>
<proteinExistence type="predicted"/>
<sequence length="81" mass="9224">MRWIGHVGPIAWPAHSPFPNPFDFFFWCHLKSLVYVTAVATVEDLMARIVVASAHITSTPDLFEPFRQSFVHRCLLCSGLH</sequence>
<name>A0A8X6SMA7_TRICX</name>
<dbReference type="Proteomes" id="UP000887159">
    <property type="component" value="Unassembled WGS sequence"/>
</dbReference>
<reference evidence="1" key="1">
    <citation type="submission" date="2020-08" db="EMBL/GenBank/DDBJ databases">
        <title>Multicomponent nature underlies the extraordinary mechanical properties of spider dragline silk.</title>
        <authorList>
            <person name="Kono N."/>
            <person name="Nakamura H."/>
            <person name="Mori M."/>
            <person name="Yoshida Y."/>
            <person name="Ohtoshi R."/>
            <person name="Malay A.D."/>
            <person name="Moran D.A.P."/>
            <person name="Tomita M."/>
            <person name="Numata K."/>
            <person name="Arakawa K."/>
        </authorList>
    </citation>
    <scope>NUCLEOTIDE SEQUENCE</scope>
</reference>
<dbReference type="PANTHER" id="PTHR47326">
    <property type="entry name" value="TRANSPOSABLE ELEMENT TC3 TRANSPOSASE-LIKE PROTEIN"/>
    <property type="match status" value="1"/>
</dbReference>
<dbReference type="InterPro" id="IPR036397">
    <property type="entry name" value="RNaseH_sf"/>
</dbReference>
<accession>A0A8X6SMA7</accession>
<dbReference type="EMBL" id="BMAU01021325">
    <property type="protein sequence ID" value="GFY14038.1"/>
    <property type="molecule type" value="Genomic_DNA"/>
</dbReference>
<organism evidence="1 2">
    <name type="scientific">Trichonephila clavipes</name>
    <name type="common">Golden silk orbweaver</name>
    <name type="synonym">Nephila clavipes</name>
    <dbReference type="NCBI Taxonomy" id="2585209"/>
    <lineage>
        <taxon>Eukaryota</taxon>
        <taxon>Metazoa</taxon>
        <taxon>Ecdysozoa</taxon>
        <taxon>Arthropoda</taxon>
        <taxon>Chelicerata</taxon>
        <taxon>Arachnida</taxon>
        <taxon>Araneae</taxon>
        <taxon>Araneomorphae</taxon>
        <taxon>Entelegynae</taxon>
        <taxon>Araneoidea</taxon>
        <taxon>Nephilidae</taxon>
        <taxon>Trichonephila</taxon>
    </lineage>
</organism>
<protein>
    <submittedName>
        <fullName evidence="1">Uncharacterized protein</fullName>
    </submittedName>
</protein>
<dbReference type="Gene3D" id="3.30.420.10">
    <property type="entry name" value="Ribonuclease H-like superfamily/Ribonuclease H"/>
    <property type="match status" value="1"/>
</dbReference>
<keyword evidence="2" id="KW-1185">Reference proteome</keyword>
<evidence type="ECO:0000313" key="2">
    <source>
        <dbReference type="Proteomes" id="UP000887159"/>
    </source>
</evidence>